<keyword evidence="4" id="KW-0175">Coiled coil</keyword>
<evidence type="ECO:0000256" key="1">
    <source>
        <dbReference type="ARBA" id="ARBA00008535"/>
    </source>
</evidence>
<evidence type="ECO:0008006" key="9">
    <source>
        <dbReference type="Google" id="ProtNLM"/>
    </source>
</evidence>
<feature type="domain" description="Pyrin" evidence="5">
    <location>
        <begin position="348"/>
        <end position="450"/>
    </location>
</feature>
<evidence type="ECO:0000259" key="6">
    <source>
        <dbReference type="PROSITE" id="PS51720"/>
    </source>
</evidence>
<evidence type="ECO:0000256" key="4">
    <source>
        <dbReference type="SAM" id="Coils"/>
    </source>
</evidence>
<dbReference type="PANTHER" id="PTHR10903">
    <property type="entry name" value="GTPASE, IMAP FAMILY MEMBER-RELATED"/>
    <property type="match status" value="1"/>
</dbReference>
<keyword evidence="2" id="KW-0547">Nucleotide-binding</keyword>
<comment type="similarity">
    <text evidence="1">Belongs to the TRAFAC class TrmE-Era-EngA-EngB-Septin-like GTPase superfamily. AIG1/Toc34/Toc159-like paraseptin GTPase family. IAN subfamily.</text>
</comment>
<comment type="caution">
    <text evidence="7">The sequence shown here is derived from an EMBL/GenBank/DDBJ whole genome shotgun (WGS) entry which is preliminary data.</text>
</comment>
<dbReference type="EMBL" id="JAWDJR010000003">
    <property type="protein sequence ID" value="KAK9978445.1"/>
    <property type="molecule type" value="Genomic_DNA"/>
</dbReference>
<evidence type="ECO:0000313" key="8">
    <source>
        <dbReference type="Proteomes" id="UP001479290"/>
    </source>
</evidence>
<evidence type="ECO:0000256" key="2">
    <source>
        <dbReference type="ARBA" id="ARBA00022741"/>
    </source>
</evidence>
<dbReference type="PROSITE" id="PS51720">
    <property type="entry name" value="G_AIG1"/>
    <property type="match status" value="1"/>
</dbReference>
<name>A0AAW2B0P6_CULAL</name>
<feature type="domain" description="AIG1-type G" evidence="6">
    <location>
        <begin position="27"/>
        <end position="223"/>
    </location>
</feature>
<dbReference type="PROSITE" id="PS50824">
    <property type="entry name" value="DAPIN"/>
    <property type="match status" value="1"/>
</dbReference>
<dbReference type="SUPFAM" id="SSF52540">
    <property type="entry name" value="P-loop containing nucleoside triphosphate hydrolases"/>
    <property type="match status" value="1"/>
</dbReference>
<dbReference type="InterPro" id="IPR027417">
    <property type="entry name" value="P-loop_NTPase"/>
</dbReference>
<protein>
    <recommendedName>
        <fullName evidence="9">AIG1-type G domain-containing protein</fullName>
    </recommendedName>
</protein>
<reference evidence="7 8" key="1">
    <citation type="submission" date="2024-05" db="EMBL/GenBank/DDBJ databases">
        <title>A high-quality chromosomal-level genome assembly of Topmouth culter (Culter alburnus).</title>
        <authorList>
            <person name="Zhao H."/>
        </authorList>
    </citation>
    <scope>NUCLEOTIDE SEQUENCE [LARGE SCALE GENOMIC DNA]</scope>
    <source>
        <strain evidence="7">CATC2023</strain>
        <tissue evidence="7">Muscle</tissue>
    </source>
</reference>
<dbReference type="InterPro" id="IPR006703">
    <property type="entry name" value="G_AIG1"/>
</dbReference>
<keyword evidence="3" id="KW-0342">GTP-binding</keyword>
<evidence type="ECO:0000259" key="5">
    <source>
        <dbReference type="PROSITE" id="PS50824"/>
    </source>
</evidence>
<accession>A0AAW2B0P6</accession>
<proteinExistence type="inferred from homology"/>
<dbReference type="InterPro" id="IPR045058">
    <property type="entry name" value="GIMA/IAN/Toc"/>
</dbReference>
<dbReference type="Pfam" id="PF02758">
    <property type="entry name" value="PYRIN"/>
    <property type="match status" value="1"/>
</dbReference>
<dbReference type="InterPro" id="IPR004020">
    <property type="entry name" value="DAPIN"/>
</dbReference>
<feature type="coiled-coil region" evidence="4">
    <location>
        <begin position="247"/>
        <end position="315"/>
    </location>
</feature>
<sequence>MGNKSSQEDQQCLLNGNEGDDEILPVFEELKLVLIGSQGVGKNSIGNAILRKKVFTFWRGRKHVDIKETRTVSRRQIHLTRTPGWKEDWNNPEKTKNDIFHCVKSLFITKPHAVLLTLKVNSKLSELTISTLENLLTAQLWDHTIVIFTHRKKLDDYTIEDYITRQQLQPLIKKCGQRYFVIQKNYSQITDTIEELIAKKNVPGCFEPHNQKKDDNIILSELTGLVTRIKSKISSINDNKRSNKALLDSKDKEIERLNTIVEEKEREIRRLQSRIQERPDLSALRRRITELEDQLKEKNHENVTLKKKIEELTKVPKEEDQYATVHAGYRNTLCQDVKRESMASYAQMQLDDLSSKDSALNNWSETLLKILEMLKDYEVKKLKFFLNNDEEFTISIDSIVDSVDLANAIKNQWDKQRAVLKLQHFIKKIPRNDGKMIQLFTPFLEEIGKTW</sequence>
<dbReference type="PANTHER" id="PTHR10903:SF107">
    <property type="entry name" value="GTPASE IMAP FAMILY MEMBER 4-LIKE-RELATED"/>
    <property type="match status" value="1"/>
</dbReference>
<dbReference type="InterPro" id="IPR011029">
    <property type="entry name" value="DEATH-like_dom_sf"/>
</dbReference>
<dbReference type="AlphaFoldDB" id="A0AAW2B0P6"/>
<dbReference type="Gene3D" id="1.10.533.10">
    <property type="entry name" value="Death Domain, Fas"/>
    <property type="match status" value="1"/>
</dbReference>
<keyword evidence="8" id="KW-1185">Reference proteome</keyword>
<gene>
    <name evidence="7" type="ORF">ABG768_020196</name>
</gene>
<dbReference type="Pfam" id="PF04548">
    <property type="entry name" value="AIG1"/>
    <property type="match status" value="1"/>
</dbReference>
<dbReference type="GO" id="GO:0005525">
    <property type="term" value="F:GTP binding"/>
    <property type="evidence" value="ECO:0007669"/>
    <property type="project" value="UniProtKB-KW"/>
</dbReference>
<dbReference type="Gene3D" id="3.40.50.300">
    <property type="entry name" value="P-loop containing nucleotide triphosphate hydrolases"/>
    <property type="match status" value="1"/>
</dbReference>
<evidence type="ECO:0000256" key="3">
    <source>
        <dbReference type="ARBA" id="ARBA00023134"/>
    </source>
</evidence>
<evidence type="ECO:0000313" key="7">
    <source>
        <dbReference type="EMBL" id="KAK9978445.1"/>
    </source>
</evidence>
<organism evidence="7 8">
    <name type="scientific">Culter alburnus</name>
    <name type="common">Topmouth culter</name>
    <dbReference type="NCBI Taxonomy" id="194366"/>
    <lineage>
        <taxon>Eukaryota</taxon>
        <taxon>Metazoa</taxon>
        <taxon>Chordata</taxon>
        <taxon>Craniata</taxon>
        <taxon>Vertebrata</taxon>
        <taxon>Euteleostomi</taxon>
        <taxon>Actinopterygii</taxon>
        <taxon>Neopterygii</taxon>
        <taxon>Teleostei</taxon>
        <taxon>Ostariophysi</taxon>
        <taxon>Cypriniformes</taxon>
        <taxon>Xenocyprididae</taxon>
        <taxon>Xenocypridinae</taxon>
        <taxon>Culter</taxon>
    </lineage>
</organism>
<dbReference type="Proteomes" id="UP001479290">
    <property type="component" value="Unassembled WGS sequence"/>
</dbReference>